<accession>A0ABY8L7H5</accession>
<proteinExistence type="predicted"/>
<dbReference type="Proteomes" id="UP001232001">
    <property type="component" value="Chromosome"/>
</dbReference>
<protein>
    <submittedName>
        <fullName evidence="2">DUF6438 domain-containing protein</fullName>
    </submittedName>
</protein>
<gene>
    <name evidence="2" type="ORF">P8625_05385</name>
</gene>
<dbReference type="Pfam" id="PF20033">
    <property type="entry name" value="DUF6438"/>
    <property type="match status" value="1"/>
</dbReference>
<organism evidence="2 3">
    <name type="scientific">Tenacibaculum tangerinum</name>
    <dbReference type="NCBI Taxonomy" id="3038772"/>
    <lineage>
        <taxon>Bacteria</taxon>
        <taxon>Pseudomonadati</taxon>
        <taxon>Bacteroidota</taxon>
        <taxon>Flavobacteriia</taxon>
        <taxon>Flavobacteriales</taxon>
        <taxon>Flavobacteriaceae</taxon>
        <taxon>Tenacibaculum</taxon>
    </lineage>
</organism>
<name>A0ABY8L7H5_9FLAO</name>
<evidence type="ECO:0000313" key="2">
    <source>
        <dbReference type="EMBL" id="WGH76592.1"/>
    </source>
</evidence>
<evidence type="ECO:0000313" key="3">
    <source>
        <dbReference type="Proteomes" id="UP001232001"/>
    </source>
</evidence>
<sequence length="246" mass="28456">MKYLFYAFLALLSMCNTPKSSENESAEPPLKEITPEKVVMPATTENELIVVLKNTDNINEVKELIRNSGLTWNNTPYNTEATTIGIIKVPDGKRDFWKNKLQESNEFRFIEKNTEEKLTDLISEEKNNLLRITKTPCFGDCPVYTVAIDKEGNVVYNGIQYVLVQGAQEFKLSKEQLQELNDKLLKKEFSSFKKVYDNPEVLDLGSTYIVYDGKQVTVRLWKDIPKELIDIHEYVDGILYDKKFFE</sequence>
<keyword evidence="3" id="KW-1185">Reference proteome</keyword>
<dbReference type="EMBL" id="CP122539">
    <property type="protein sequence ID" value="WGH76592.1"/>
    <property type="molecule type" value="Genomic_DNA"/>
</dbReference>
<dbReference type="RefSeq" id="WP_279652456.1">
    <property type="nucleotide sequence ID" value="NZ_CP122539.1"/>
</dbReference>
<dbReference type="InterPro" id="IPR045497">
    <property type="entry name" value="DUF6438"/>
</dbReference>
<feature type="domain" description="DUF6438" evidence="1">
    <location>
        <begin position="130"/>
        <end position="238"/>
    </location>
</feature>
<reference evidence="2 3" key="1">
    <citation type="submission" date="2023-04" db="EMBL/GenBank/DDBJ databases">
        <title>Tenacibaculum tangerinum sp. nov., isolated from sea tidal flat of South Korea.</title>
        <authorList>
            <person name="Lee S.H."/>
            <person name="Kim J.-J."/>
        </authorList>
    </citation>
    <scope>NUCLEOTIDE SEQUENCE [LARGE SCALE GENOMIC DNA]</scope>
    <source>
        <strain evidence="2 3">GRR-S3-23</strain>
    </source>
</reference>
<evidence type="ECO:0000259" key="1">
    <source>
        <dbReference type="Pfam" id="PF20033"/>
    </source>
</evidence>